<keyword evidence="2" id="KW-1185">Reference proteome</keyword>
<name>A0A366IJV6_9MICO</name>
<sequence length="111" mass="12730">MIGIHYTQTIQLVIATLVDVRGVPTPDWNNPTLIPVKSHVYYESTGLDDQGTSPGLVFTRQLTALMEPIEYDPRYTRIRWQGYDYTIDAPEVRFRYGKPIFQAVQLLGRAN</sequence>
<dbReference type="RefSeq" id="WP_113904071.1">
    <property type="nucleotide sequence ID" value="NZ_QNSB01000005.1"/>
</dbReference>
<evidence type="ECO:0000313" key="2">
    <source>
        <dbReference type="Proteomes" id="UP000253509"/>
    </source>
</evidence>
<evidence type="ECO:0000313" key="1">
    <source>
        <dbReference type="EMBL" id="RBP71570.1"/>
    </source>
</evidence>
<dbReference type="AlphaFoldDB" id="A0A366IJV6"/>
<accession>A0A366IJV6</accession>
<evidence type="ECO:0008006" key="3">
    <source>
        <dbReference type="Google" id="ProtNLM"/>
    </source>
</evidence>
<proteinExistence type="predicted"/>
<dbReference type="EMBL" id="QNSB01000005">
    <property type="protein sequence ID" value="RBP71570.1"/>
    <property type="molecule type" value="Genomic_DNA"/>
</dbReference>
<comment type="caution">
    <text evidence="1">The sequence shown here is derived from an EMBL/GenBank/DDBJ whole genome shotgun (WGS) entry which is preliminary data.</text>
</comment>
<organism evidence="1 2">
    <name type="scientific">Brevibacterium celere</name>
    <dbReference type="NCBI Taxonomy" id="225845"/>
    <lineage>
        <taxon>Bacteria</taxon>
        <taxon>Bacillati</taxon>
        <taxon>Actinomycetota</taxon>
        <taxon>Actinomycetes</taxon>
        <taxon>Micrococcales</taxon>
        <taxon>Brevibacteriaceae</taxon>
        <taxon>Brevibacterium</taxon>
    </lineage>
</organism>
<protein>
    <recommendedName>
        <fullName evidence="3">Head-tail joining protein</fullName>
    </recommendedName>
</protein>
<reference evidence="1 2" key="1">
    <citation type="submission" date="2018-06" db="EMBL/GenBank/DDBJ databases">
        <title>Freshwater and sediment microbial communities from various areas in North America, analyzing microbe dynamics in response to fracking.</title>
        <authorList>
            <person name="Lamendella R."/>
        </authorList>
    </citation>
    <scope>NUCLEOTIDE SEQUENCE [LARGE SCALE GENOMIC DNA]</scope>
    <source>
        <strain evidence="1 2">3b_TX</strain>
    </source>
</reference>
<dbReference type="Proteomes" id="UP000253509">
    <property type="component" value="Unassembled WGS sequence"/>
</dbReference>
<gene>
    <name evidence="1" type="ORF">DFO65_105174</name>
</gene>